<dbReference type="VEuPathDB" id="FungiDB:A9K55_008545"/>
<dbReference type="Pfam" id="PF01535">
    <property type="entry name" value="PPR"/>
    <property type="match status" value="1"/>
</dbReference>
<dbReference type="OrthoDB" id="185373at2759"/>
<dbReference type="NCBIfam" id="TIGR00756">
    <property type="entry name" value="PPR"/>
    <property type="match status" value="1"/>
</dbReference>
<dbReference type="EMBL" id="CP023324">
    <property type="protein sequence ID" value="ATY62760.1"/>
    <property type="molecule type" value="Genomic_DNA"/>
</dbReference>
<dbReference type="VEuPathDB" id="FungiDB:CCM_00926"/>
<protein>
    <submittedName>
        <fullName evidence="2">Pentatricopeptide repeat</fullName>
    </submittedName>
</protein>
<feature type="repeat" description="PPR" evidence="1">
    <location>
        <begin position="189"/>
        <end position="223"/>
    </location>
</feature>
<dbReference type="AlphaFoldDB" id="A0A2H4SI47"/>
<dbReference type="GO" id="GO:0140053">
    <property type="term" value="P:mitochondrial gene expression"/>
    <property type="evidence" value="ECO:0007669"/>
    <property type="project" value="TreeGrafter"/>
</dbReference>
<dbReference type="GO" id="GO:0003729">
    <property type="term" value="F:mRNA binding"/>
    <property type="evidence" value="ECO:0007669"/>
    <property type="project" value="TreeGrafter"/>
</dbReference>
<dbReference type="InterPro" id="IPR002885">
    <property type="entry name" value="PPR_rpt"/>
</dbReference>
<feature type="repeat" description="PPR" evidence="1">
    <location>
        <begin position="527"/>
        <end position="561"/>
    </location>
</feature>
<dbReference type="GO" id="GO:0005739">
    <property type="term" value="C:mitochondrion"/>
    <property type="evidence" value="ECO:0007669"/>
    <property type="project" value="TreeGrafter"/>
</dbReference>
<proteinExistence type="predicted"/>
<evidence type="ECO:0000256" key="1">
    <source>
        <dbReference type="PROSITE-ProRule" id="PRU00708"/>
    </source>
</evidence>
<accession>A0A2H4SI47</accession>
<dbReference type="Gene3D" id="1.25.40.10">
    <property type="entry name" value="Tetratricopeptide repeat domain"/>
    <property type="match status" value="2"/>
</dbReference>
<reference evidence="2 3" key="1">
    <citation type="journal article" date="2017" name="BMC Genomics">
        <title>Chromosome level assembly and secondary metabolite potential of the parasitic fungus Cordyceps militaris.</title>
        <authorList>
            <person name="Kramer G.J."/>
            <person name="Nodwell J.R."/>
        </authorList>
    </citation>
    <scope>NUCLEOTIDE SEQUENCE [LARGE SCALE GENOMIC DNA]</scope>
    <source>
        <strain evidence="2 3">ATCC 34164</strain>
    </source>
</reference>
<dbReference type="PROSITE" id="PS51375">
    <property type="entry name" value="PPR"/>
    <property type="match status" value="2"/>
</dbReference>
<name>A0A2H4SI47_CORMI</name>
<evidence type="ECO:0000313" key="3">
    <source>
        <dbReference type="Proteomes" id="UP000323067"/>
    </source>
</evidence>
<dbReference type="InterPro" id="IPR011990">
    <property type="entry name" value="TPR-like_helical_dom_sf"/>
</dbReference>
<dbReference type="PANTHER" id="PTHR47938:SF35">
    <property type="entry name" value="PENTATRICOPEPTIDE REPEAT-CONTAINING PROTEIN 4, MITOCHONDRIAL-RELATED"/>
    <property type="match status" value="1"/>
</dbReference>
<organism evidence="2 3">
    <name type="scientific">Cordyceps militaris</name>
    <name type="common">Caterpillar fungus</name>
    <name type="synonym">Clavaria militaris</name>
    <dbReference type="NCBI Taxonomy" id="73501"/>
    <lineage>
        <taxon>Eukaryota</taxon>
        <taxon>Fungi</taxon>
        <taxon>Dikarya</taxon>
        <taxon>Ascomycota</taxon>
        <taxon>Pezizomycotina</taxon>
        <taxon>Sordariomycetes</taxon>
        <taxon>Hypocreomycetidae</taxon>
        <taxon>Hypocreales</taxon>
        <taxon>Cordycipitaceae</taxon>
        <taxon>Cordyceps</taxon>
    </lineage>
</organism>
<gene>
    <name evidence="2" type="ORF">A9K55_008545</name>
</gene>
<dbReference type="Pfam" id="PF13041">
    <property type="entry name" value="PPR_2"/>
    <property type="match status" value="1"/>
</dbReference>
<sequence length="666" mass="73737">MLGTLHSCPSKASMVLEATMNPLPPGYAIHDVLRFIAQNLQLDSIKNAHDRASMAGEVLALLAHLIEDIPQGHIPSQQSTFGLFARQLPVAQAKDLYDILERANFTLHKNTRLQFATKLAGEAAYKDAAFAILKEMAEKGDTLNDAASASTVTALLHCKTTNDGWTQQVKSFAVKDVLQLFMEHGHTPNTITLTAILDSLCHQGQAEEAIRLALLFAESGVPLDAKAFTTVFAGAKASLNVEIVAKALTVAKVTPVSFESVLSNILHTVFYFADTETRSKSLKAPWSIPMFRPMLKVYAKKFELKSLQWWLPDSLPLLLGDEGVDTELDDKFRDPLGREWDFMHTILPLADRIFTEDGATEGKLQPNTAADGVMLRAYIRSLSRPQDILSFYKFFRSRLEEQSKYPSLLRQNQGAMIHDTFILVMTEHPELWREALHVFGDMLQDSLRTRSATNPDDASNKTTTAASEVIEPEALATAAATAKAKPVHPAPTAFTLTVLLRGLLYQGENALAAQMMQVMQELDIEPNLVTWNTLVRHHALAQNTRMTVTLLQEMEAAGVKPDMYTYNAFNRLRDQDKALTMMQSIVDENRRSLVAGATQKQKKPNIITNPANAYSLKTLPLSAMPDPDMAQGRGSRAVGALYGLAVRMAQLRLTPFEAEMRLRSPP</sequence>
<evidence type="ECO:0000313" key="2">
    <source>
        <dbReference type="EMBL" id="ATY62760.1"/>
    </source>
</evidence>
<dbReference type="Proteomes" id="UP000323067">
    <property type="component" value="Chromosome vii"/>
</dbReference>
<dbReference type="PANTHER" id="PTHR47938">
    <property type="entry name" value="RESPIRATORY COMPLEX I CHAPERONE (CIA84), PUTATIVE (AFU_ORTHOLOGUE AFUA_2G06020)-RELATED"/>
    <property type="match status" value="1"/>
</dbReference>